<dbReference type="EMBL" id="FOVH01000022">
    <property type="protein sequence ID" value="SFQ11964.1"/>
    <property type="molecule type" value="Genomic_DNA"/>
</dbReference>
<gene>
    <name evidence="2" type="ORF">SAMN04489713_12288</name>
</gene>
<evidence type="ECO:0000256" key="1">
    <source>
        <dbReference type="SAM" id="Phobius"/>
    </source>
</evidence>
<evidence type="ECO:0000313" key="3">
    <source>
        <dbReference type="Proteomes" id="UP000183413"/>
    </source>
</evidence>
<feature type="transmembrane region" description="Helical" evidence="1">
    <location>
        <begin position="192"/>
        <end position="213"/>
    </location>
</feature>
<feature type="transmembrane region" description="Helical" evidence="1">
    <location>
        <begin position="301"/>
        <end position="324"/>
    </location>
</feature>
<dbReference type="AlphaFoldDB" id="A0A1I5VWL3"/>
<organism evidence="2 3">
    <name type="scientific">Actinomadura madurae</name>
    <dbReference type="NCBI Taxonomy" id="1993"/>
    <lineage>
        <taxon>Bacteria</taxon>
        <taxon>Bacillati</taxon>
        <taxon>Actinomycetota</taxon>
        <taxon>Actinomycetes</taxon>
        <taxon>Streptosporangiales</taxon>
        <taxon>Thermomonosporaceae</taxon>
        <taxon>Actinomadura</taxon>
    </lineage>
</organism>
<feature type="transmembrane region" description="Helical" evidence="1">
    <location>
        <begin position="30"/>
        <end position="55"/>
    </location>
</feature>
<dbReference type="eggNOG" id="ENOG5032A3K">
    <property type="taxonomic scope" value="Bacteria"/>
</dbReference>
<keyword evidence="3" id="KW-1185">Reference proteome</keyword>
<reference evidence="2 3" key="1">
    <citation type="submission" date="2016-10" db="EMBL/GenBank/DDBJ databases">
        <authorList>
            <person name="de Groot N.N."/>
        </authorList>
    </citation>
    <scope>NUCLEOTIDE SEQUENCE [LARGE SCALE GENOMIC DNA]</scope>
    <source>
        <strain evidence="2 3">DSM 43067</strain>
    </source>
</reference>
<feature type="transmembrane region" description="Helical" evidence="1">
    <location>
        <begin position="101"/>
        <end position="129"/>
    </location>
</feature>
<keyword evidence="1" id="KW-0472">Membrane</keyword>
<protein>
    <submittedName>
        <fullName evidence="2">Uncharacterized protein</fullName>
    </submittedName>
</protein>
<evidence type="ECO:0000313" key="2">
    <source>
        <dbReference type="EMBL" id="SFQ11964.1"/>
    </source>
</evidence>
<proteinExistence type="predicted"/>
<dbReference type="InParanoid" id="A0A1I5VWL3"/>
<name>A0A1I5VWL3_9ACTN</name>
<keyword evidence="1" id="KW-0812">Transmembrane</keyword>
<dbReference type="Proteomes" id="UP000183413">
    <property type="component" value="Unassembled WGS sequence"/>
</dbReference>
<feature type="transmembrane region" description="Helical" evidence="1">
    <location>
        <begin position="149"/>
        <end position="171"/>
    </location>
</feature>
<feature type="transmembrane region" description="Helical" evidence="1">
    <location>
        <begin position="260"/>
        <end position="281"/>
    </location>
</feature>
<sequence>MTVNARLRLMSEMPVVPGAVGPRWSAVRRLAGYGAAASLSLYLAVKIVWVVVALLGHAAADFGDTDWIVLNTVTVGMSATGVALGLVLAHGRRWRTSDAPLVVLAWTGSGFLIPLLPYGLLSALLGAAGVKTGGDDGDSGGDAAPSWELLLIGIGFTGMAVGLAVALPIYMRERWPAAFLGRLADREPATVRRVRTLTAVTAIPAVLWTYWSLGGTRGLDPAHHDLVDLNTRLLMANSALWALFGIWSVWAIASARPNMPVWVPMALGFVASGSLFAWSSWKLAVAVLRPGDYAAAEYPAVTLVQHGLAIAGGVLMMTVLTNYVRR</sequence>
<feature type="transmembrane region" description="Helical" evidence="1">
    <location>
        <begin position="233"/>
        <end position="253"/>
    </location>
</feature>
<keyword evidence="1" id="KW-1133">Transmembrane helix</keyword>
<feature type="transmembrane region" description="Helical" evidence="1">
    <location>
        <begin position="67"/>
        <end position="89"/>
    </location>
</feature>
<accession>A0A1I5VWL3</accession>